<keyword evidence="2" id="KW-1185">Reference proteome</keyword>
<protein>
    <recommendedName>
        <fullName evidence="3">Bacterial toxin 46 domain-containing protein</fullName>
    </recommendedName>
</protein>
<evidence type="ECO:0000313" key="2">
    <source>
        <dbReference type="Proteomes" id="UP000007100"/>
    </source>
</evidence>
<dbReference type="HOGENOM" id="CLU_533855_0_0_5"/>
<reference evidence="1 2" key="1">
    <citation type="submission" date="2010-12" db="EMBL/GenBank/DDBJ databases">
        <title>Whole genome sequence of Acidiphilium multivorum AIU301.</title>
        <authorList>
            <person name="Narita-Yamada S."/>
            <person name="Nakamura S."/>
            <person name="Ito N."/>
            <person name="Takarada H."/>
            <person name="Katano Y."/>
            <person name="Nakazawa H."/>
            <person name="Hosoyama A."/>
            <person name="Yamada R."/>
            <person name="Fujita N."/>
        </authorList>
    </citation>
    <scope>NUCLEOTIDE SEQUENCE [LARGE SCALE GENOMIC DNA]</scope>
    <source>
        <strain evidence="2">DSM 11245 / JCM 8867 / AIU301</strain>
    </source>
</reference>
<evidence type="ECO:0000313" key="1">
    <source>
        <dbReference type="EMBL" id="BAJ81400.1"/>
    </source>
</evidence>
<evidence type="ECO:0008006" key="3">
    <source>
        <dbReference type="Google" id="ProtNLM"/>
    </source>
</evidence>
<proteinExistence type="predicted"/>
<dbReference type="Proteomes" id="UP000007100">
    <property type="component" value="Chromosome"/>
</dbReference>
<name>F0J040_ACIMA</name>
<dbReference type="AlphaFoldDB" id="F0J040"/>
<sequence length="491" mass="52963">MMARMGNALSGSPGPRPWMAIPHPQALHLELRSLHTVYLVLPTSAETRDVYRFQAYQGSDTLGRLEFEQMLDTMRQGGTPFFSHPGNLAAIRRFYAAWRNERQEVPRALLIRQLQEDVRQGALAVFRFVRDPHRSMIRGDAGSGILPGRGPVSGWSGGQKVVAMFEAIPEYLTEAARAEFEAFLTPQNLAVMALFFGGIAVVQAVPGADAIVDGMIAGLAWWQFGWAGLIAGKDFAEAVVKAGHARTEDDIKLAAKLAAAALVSLGLLVLLREIVRRVHEVKPKAPEAEDEPLPPKSPRQQVLAAYQERKTSPATWSKFENLKNVKTGAMTDSDQSAYDALQKLGYSETDARQVINSGGNFTPRPVVDGETMYKIGSDGYAPSPNSAYYLDQNGFNDVMSKYRNPSTGELNSAGIKIYLALPCANQANAIYQGVVSTGGTGQSATIGPAFENFALTHPDGSITNGMLMLDGGGTQVTPPAGAITSLIKVSP</sequence>
<organism evidence="1 2">
    <name type="scientific">Acidiphilium multivorum (strain DSM 11245 / JCM 8867 / NBRC 100883 / AIU 301)</name>
    <dbReference type="NCBI Taxonomy" id="926570"/>
    <lineage>
        <taxon>Bacteria</taxon>
        <taxon>Pseudomonadati</taxon>
        <taxon>Pseudomonadota</taxon>
        <taxon>Alphaproteobacteria</taxon>
        <taxon>Acetobacterales</taxon>
        <taxon>Acidocellaceae</taxon>
        <taxon>Acidiphilium</taxon>
    </lineage>
</organism>
<accession>F0J040</accession>
<dbReference type="KEGG" id="amv:ACMV_20530"/>
<dbReference type="EMBL" id="AP012035">
    <property type="protein sequence ID" value="BAJ81400.1"/>
    <property type="molecule type" value="Genomic_DNA"/>
</dbReference>
<gene>
    <name evidence="1" type="ordered locus">ACMV_20530</name>
</gene>